<name>A0A382HKR4_9ZZZZ</name>
<proteinExistence type="predicted"/>
<reference evidence="2" key="1">
    <citation type="submission" date="2018-05" db="EMBL/GenBank/DDBJ databases">
        <authorList>
            <person name="Lanie J.A."/>
            <person name="Ng W.-L."/>
            <person name="Kazmierczak K.M."/>
            <person name="Andrzejewski T.M."/>
            <person name="Davidsen T.M."/>
            <person name="Wayne K.J."/>
            <person name="Tettelin H."/>
            <person name="Glass J.I."/>
            <person name="Rusch D."/>
            <person name="Podicherti R."/>
            <person name="Tsui H.-C.T."/>
            <person name="Winkler M.E."/>
        </authorList>
    </citation>
    <scope>NUCLEOTIDE SEQUENCE</scope>
</reference>
<evidence type="ECO:0000256" key="1">
    <source>
        <dbReference type="SAM" id="MobiDB-lite"/>
    </source>
</evidence>
<sequence>MVRRFVPAKTEGGVGYLKPVGRPTRAQEDEHLRQMSGIVGFTSVDTRSERTKRQEPKKTPKQEEK</sequence>
<dbReference type="AlphaFoldDB" id="A0A382HKR4"/>
<organism evidence="2">
    <name type="scientific">marine metagenome</name>
    <dbReference type="NCBI Taxonomy" id="408172"/>
    <lineage>
        <taxon>unclassified sequences</taxon>
        <taxon>metagenomes</taxon>
        <taxon>ecological metagenomes</taxon>
    </lineage>
</organism>
<evidence type="ECO:0000313" key="2">
    <source>
        <dbReference type="EMBL" id="SVB87655.1"/>
    </source>
</evidence>
<protein>
    <submittedName>
        <fullName evidence="2">Uncharacterized protein</fullName>
    </submittedName>
</protein>
<dbReference type="EMBL" id="UINC01061751">
    <property type="protein sequence ID" value="SVB87655.1"/>
    <property type="molecule type" value="Genomic_DNA"/>
</dbReference>
<feature type="compositionally biased region" description="Basic and acidic residues" evidence="1">
    <location>
        <begin position="46"/>
        <end position="65"/>
    </location>
</feature>
<feature type="region of interest" description="Disordered" evidence="1">
    <location>
        <begin position="1"/>
        <end position="65"/>
    </location>
</feature>
<accession>A0A382HKR4</accession>
<gene>
    <name evidence="2" type="ORF">METZ01_LOCUS240509</name>
</gene>